<dbReference type="SUPFAM" id="SSF53098">
    <property type="entry name" value="Ribonuclease H-like"/>
    <property type="match status" value="1"/>
</dbReference>
<comment type="caution">
    <text evidence="3">The sequence shown here is derived from an EMBL/GenBank/DDBJ whole genome shotgun (WGS) entry which is preliminary data.</text>
</comment>
<name>A0A9N8WDG3_9GLOM</name>
<evidence type="ECO:0000259" key="1">
    <source>
        <dbReference type="Pfam" id="PF05699"/>
    </source>
</evidence>
<proteinExistence type="predicted"/>
<dbReference type="InterPro" id="IPR012337">
    <property type="entry name" value="RNaseH-like_sf"/>
</dbReference>
<evidence type="ECO:0000259" key="2">
    <source>
        <dbReference type="Pfam" id="PF14372"/>
    </source>
</evidence>
<dbReference type="Pfam" id="PF14372">
    <property type="entry name" value="hAT-like_RNase-H"/>
    <property type="match status" value="1"/>
</dbReference>
<evidence type="ECO:0000313" key="3">
    <source>
        <dbReference type="EMBL" id="CAG8479192.1"/>
    </source>
</evidence>
<feature type="domain" description="hAT-like transposase RNase-H fold" evidence="2">
    <location>
        <begin position="68"/>
        <end position="167"/>
    </location>
</feature>
<keyword evidence="4" id="KW-1185">Reference proteome</keyword>
<protein>
    <submittedName>
        <fullName evidence="3">7085_t:CDS:1</fullName>
    </submittedName>
</protein>
<dbReference type="Proteomes" id="UP000789405">
    <property type="component" value="Unassembled WGS sequence"/>
</dbReference>
<dbReference type="GO" id="GO:0003677">
    <property type="term" value="F:DNA binding"/>
    <property type="evidence" value="ECO:0007669"/>
    <property type="project" value="InterPro"/>
</dbReference>
<sequence length="310" mass="36315">ICEYEFENSIIPPLDCDTQWNSTYTILKSTIKMKKVVIRMGDHDRTFPDIPTEDEWSKADKIYTLKASANAYSTHNNTFASILNIHTHLCSMKFHTDGFIRNVSKPMIEKFNKYWEDSNFLSITACILDSHYKLQFISFFYREKEKLESDNFDEKIQNIRKKFENIYLQTYYALPAIERSTNYEVASTEDNILTFEDHINDFFEYTIRSTHASENNMLCEVNQYLDEKIADRTTNVLEWWKLNKDRFPTLSTMAQDFLAIPSTSVASEQMFSSAGHIIADTRTSLDPDTIAALMCQRNWLEAAAKFEWEL</sequence>
<dbReference type="Pfam" id="PF05699">
    <property type="entry name" value="Dimer_Tnp_hAT"/>
    <property type="match status" value="1"/>
</dbReference>
<organism evidence="3 4">
    <name type="scientific">Dentiscutata erythropus</name>
    <dbReference type="NCBI Taxonomy" id="1348616"/>
    <lineage>
        <taxon>Eukaryota</taxon>
        <taxon>Fungi</taxon>
        <taxon>Fungi incertae sedis</taxon>
        <taxon>Mucoromycota</taxon>
        <taxon>Glomeromycotina</taxon>
        <taxon>Glomeromycetes</taxon>
        <taxon>Diversisporales</taxon>
        <taxon>Gigasporaceae</taxon>
        <taxon>Dentiscutata</taxon>
    </lineage>
</organism>
<feature type="domain" description="HAT C-terminal dimerisation" evidence="1">
    <location>
        <begin position="220"/>
        <end position="300"/>
    </location>
</feature>
<dbReference type="PANTHER" id="PTHR23272:SF187">
    <property type="entry name" value="AC9 TRANSPOSASE-RELATED"/>
    <property type="match status" value="1"/>
</dbReference>
<accession>A0A9N8WDG3</accession>
<dbReference type="InterPro" id="IPR025525">
    <property type="entry name" value="hAT-like_transposase_RNase-H"/>
</dbReference>
<gene>
    <name evidence="3" type="ORF">DERYTH_LOCUS1837</name>
</gene>
<feature type="non-terminal residue" evidence="3">
    <location>
        <position position="310"/>
    </location>
</feature>
<reference evidence="3" key="1">
    <citation type="submission" date="2021-06" db="EMBL/GenBank/DDBJ databases">
        <authorList>
            <person name="Kallberg Y."/>
            <person name="Tangrot J."/>
            <person name="Rosling A."/>
        </authorList>
    </citation>
    <scope>NUCLEOTIDE SEQUENCE</scope>
    <source>
        <strain evidence="3">MA453B</strain>
    </source>
</reference>
<dbReference type="OrthoDB" id="2435691at2759"/>
<dbReference type="GO" id="GO:0046983">
    <property type="term" value="F:protein dimerization activity"/>
    <property type="evidence" value="ECO:0007669"/>
    <property type="project" value="InterPro"/>
</dbReference>
<dbReference type="EMBL" id="CAJVPY010000544">
    <property type="protein sequence ID" value="CAG8479192.1"/>
    <property type="molecule type" value="Genomic_DNA"/>
</dbReference>
<dbReference type="PANTHER" id="PTHR23272">
    <property type="entry name" value="BED FINGER-RELATED"/>
    <property type="match status" value="1"/>
</dbReference>
<dbReference type="InterPro" id="IPR008906">
    <property type="entry name" value="HATC_C_dom"/>
</dbReference>
<evidence type="ECO:0000313" key="4">
    <source>
        <dbReference type="Proteomes" id="UP000789405"/>
    </source>
</evidence>
<dbReference type="AlphaFoldDB" id="A0A9N8WDG3"/>